<comment type="caution">
    <text evidence="10">The sequence shown here is derived from an EMBL/GenBank/DDBJ whole genome shotgun (WGS) entry which is preliminary data.</text>
</comment>
<evidence type="ECO:0000256" key="5">
    <source>
        <dbReference type="ARBA" id="ARBA00022927"/>
    </source>
</evidence>
<dbReference type="Proteomes" id="UP000634667">
    <property type="component" value="Unassembled WGS sequence"/>
</dbReference>
<proteinExistence type="inferred from homology"/>
<evidence type="ECO:0000256" key="1">
    <source>
        <dbReference type="ARBA" id="ARBA00004370"/>
    </source>
</evidence>
<evidence type="ECO:0000256" key="8">
    <source>
        <dbReference type="ARBA" id="ARBA00023136"/>
    </source>
</evidence>
<dbReference type="HAMAP" id="MF_00422">
    <property type="entry name" value="SecE"/>
    <property type="match status" value="1"/>
</dbReference>
<feature type="transmembrane region" description="Helical" evidence="9">
    <location>
        <begin position="14"/>
        <end position="34"/>
    </location>
</feature>
<protein>
    <recommendedName>
        <fullName evidence="9">Protein translocase subunit SecE</fullName>
    </recommendedName>
</protein>
<comment type="subunit">
    <text evidence="9">Component of the Sec protein translocase complex. Heterotrimer consisting of SecY, SecE and SecG subunits. The heterotrimers can form oligomers, although 1 heterotrimer is thought to be able to translocate proteins. Interacts with the ribosome. Interacts with SecDF, and other proteins may be involved. Interacts with SecA.</text>
</comment>
<evidence type="ECO:0000256" key="6">
    <source>
        <dbReference type="ARBA" id="ARBA00022989"/>
    </source>
</evidence>
<keyword evidence="6 9" id="KW-1133">Transmembrane helix</keyword>
<dbReference type="RefSeq" id="WP_189484132.1">
    <property type="nucleotide sequence ID" value="NZ_BMYR01000017.1"/>
</dbReference>
<dbReference type="NCBIfam" id="NF004372">
    <property type="entry name" value="PRK05740.1-2"/>
    <property type="match status" value="1"/>
</dbReference>
<evidence type="ECO:0000256" key="2">
    <source>
        <dbReference type="ARBA" id="ARBA00022448"/>
    </source>
</evidence>
<organism evidence="10 11">
    <name type="scientific">Alishewanella tabrizica</name>
    <dbReference type="NCBI Taxonomy" id="671278"/>
    <lineage>
        <taxon>Bacteria</taxon>
        <taxon>Pseudomonadati</taxon>
        <taxon>Pseudomonadota</taxon>
        <taxon>Gammaproteobacteria</taxon>
        <taxon>Alteromonadales</taxon>
        <taxon>Alteromonadaceae</taxon>
        <taxon>Alishewanella</taxon>
    </lineage>
</organism>
<dbReference type="PANTHER" id="PTHR33910:SF1">
    <property type="entry name" value="PROTEIN TRANSLOCASE SUBUNIT SECE"/>
    <property type="match status" value="1"/>
</dbReference>
<name>A0ABQ2WWN3_9ALTE</name>
<evidence type="ECO:0000256" key="3">
    <source>
        <dbReference type="ARBA" id="ARBA00022475"/>
    </source>
</evidence>
<keyword evidence="4 9" id="KW-0812">Transmembrane</keyword>
<sequence length="124" mass="13523">MSATSEAPKSGLDLVKWLLVLVILSLVVVGNYIYELSSLERAIAIVVLVAAAGFVAAQTTKGKIFLNFAKESRTEVRKVVWPTRQETMQTTIIVIIATIIMGLILWGLDAILLRVVSFFTGLGM</sequence>
<gene>
    <name evidence="10" type="primary">prlG</name>
    <name evidence="9" type="synonym">secE</name>
    <name evidence="10" type="ORF">GCM10008111_30740</name>
</gene>
<comment type="subcellular location">
    <subcellularLocation>
        <location evidence="1">Membrane</location>
    </subcellularLocation>
</comment>
<dbReference type="NCBIfam" id="TIGR00964">
    <property type="entry name" value="secE_bact"/>
    <property type="match status" value="1"/>
</dbReference>
<keyword evidence="2 9" id="KW-0813">Transport</keyword>
<keyword evidence="11" id="KW-1185">Reference proteome</keyword>
<evidence type="ECO:0000313" key="10">
    <source>
        <dbReference type="EMBL" id="GGW72478.1"/>
    </source>
</evidence>
<dbReference type="Pfam" id="PF00584">
    <property type="entry name" value="SecE"/>
    <property type="match status" value="1"/>
</dbReference>
<evidence type="ECO:0000256" key="4">
    <source>
        <dbReference type="ARBA" id="ARBA00022692"/>
    </source>
</evidence>
<dbReference type="PRINTS" id="PR01650">
    <property type="entry name" value="SECETRNLCASE"/>
</dbReference>
<dbReference type="InterPro" id="IPR038379">
    <property type="entry name" value="SecE_sf"/>
</dbReference>
<keyword evidence="5 9" id="KW-0653">Protein transport</keyword>
<evidence type="ECO:0000313" key="11">
    <source>
        <dbReference type="Proteomes" id="UP000634667"/>
    </source>
</evidence>
<comment type="similarity">
    <text evidence="9">Belongs to the SecE/SEC61-gamma family.</text>
</comment>
<dbReference type="InterPro" id="IPR005807">
    <property type="entry name" value="SecE_bac"/>
</dbReference>
<evidence type="ECO:0000256" key="9">
    <source>
        <dbReference type="HAMAP-Rule" id="MF_00422"/>
    </source>
</evidence>
<comment type="function">
    <text evidence="9">Essential subunit of the Sec protein translocation channel SecYEG. Clamps together the 2 halves of SecY. May contact the channel plug during translocation.</text>
</comment>
<dbReference type="Gene3D" id="1.20.5.1030">
    <property type="entry name" value="Preprotein translocase secy subunit"/>
    <property type="match status" value="1"/>
</dbReference>
<dbReference type="EMBL" id="BMYR01000017">
    <property type="protein sequence ID" value="GGW72478.1"/>
    <property type="molecule type" value="Genomic_DNA"/>
</dbReference>
<evidence type="ECO:0000256" key="7">
    <source>
        <dbReference type="ARBA" id="ARBA00023010"/>
    </source>
</evidence>
<comment type="caution">
    <text evidence="9">Lacks conserved residue(s) required for the propagation of feature annotation.</text>
</comment>
<dbReference type="InterPro" id="IPR001901">
    <property type="entry name" value="Translocase_SecE/Sec61-g"/>
</dbReference>
<keyword evidence="3 9" id="KW-1003">Cell membrane</keyword>
<dbReference type="PANTHER" id="PTHR33910">
    <property type="entry name" value="PROTEIN TRANSLOCASE SUBUNIT SECE"/>
    <property type="match status" value="1"/>
</dbReference>
<reference evidence="11" key="1">
    <citation type="journal article" date="2019" name="Int. J. Syst. Evol. Microbiol.">
        <title>The Global Catalogue of Microorganisms (GCM) 10K type strain sequencing project: providing services to taxonomists for standard genome sequencing and annotation.</title>
        <authorList>
            <consortium name="The Broad Institute Genomics Platform"/>
            <consortium name="The Broad Institute Genome Sequencing Center for Infectious Disease"/>
            <person name="Wu L."/>
            <person name="Ma J."/>
        </authorList>
    </citation>
    <scope>NUCLEOTIDE SEQUENCE [LARGE SCALE GENOMIC DNA]</scope>
    <source>
        <strain evidence="11">KCTC 23723</strain>
    </source>
</reference>
<feature type="transmembrane region" description="Helical" evidence="9">
    <location>
        <begin position="41"/>
        <end position="59"/>
    </location>
</feature>
<keyword evidence="7 9" id="KW-0811">Translocation</keyword>
<feature type="transmembrane region" description="Helical" evidence="9">
    <location>
        <begin position="92"/>
        <end position="116"/>
    </location>
</feature>
<dbReference type="PROSITE" id="PS01067">
    <property type="entry name" value="SECE_SEC61G"/>
    <property type="match status" value="1"/>
</dbReference>
<accession>A0ABQ2WWN3</accession>
<keyword evidence="8 9" id="KW-0472">Membrane</keyword>